<dbReference type="Proteomes" id="UP000707451">
    <property type="component" value="Unassembled WGS sequence"/>
</dbReference>
<comment type="caution">
    <text evidence="2">The sequence shown here is derived from an EMBL/GenBank/DDBJ whole genome shotgun (WGS) entry which is preliminary data.</text>
</comment>
<feature type="compositionally biased region" description="Basic residues" evidence="1">
    <location>
        <begin position="31"/>
        <end position="46"/>
    </location>
</feature>
<dbReference type="AlphaFoldDB" id="A0A9P7XUD0"/>
<name>A0A9P7XUD0_9FUNG</name>
<dbReference type="OrthoDB" id="2437094at2759"/>
<dbReference type="EMBL" id="JAHRHY010000008">
    <property type="protein sequence ID" value="KAG9067515.1"/>
    <property type="molecule type" value="Genomic_DNA"/>
</dbReference>
<evidence type="ECO:0000313" key="2">
    <source>
        <dbReference type="EMBL" id="KAG9067515.1"/>
    </source>
</evidence>
<gene>
    <name evidence="2" type="ORF">KI688_012298</name>
</gene>
<feature type="region of interest" description="Disordered" evidence="1">
    <location>
        <begin position="190"/>
        <end position="235"/>
    </location>
</feature>
<evidence type="ECO:0000256" key="1">
    <source>
        <dbReference type="SAM" id="MobiDB-lite"/>
    </source>
</evidence>
<feature type="region of interest" description="Disordered" evidence="1">
    <location>
        <begin position="255"/>
        <end position="275"/>
    </location>
</feature>
<protein>
    <submittedName>
        <fullName evidence="2">Uncharacterized protein</fullName>
    </submittedName>
</protein>
<feature type="region of interest" description="Disordered" evidence="1">
    <location>
        <begin position="1"/>
        <end position="53"/>
    </location>
</feature>
<proteinExistence type="predicted"/>
<accession>A0A9P7XUD0</accession>
<sequence>MSSTPRTSRKRAVSALQPILINDNEGGGGGSKRRHTERGGKAAKGKAAKEKAVGGKEDDTKFWKKLGMNTFLDWLLNTDNLQRFETTGTTAGTLVKDLRDEIATYINDNSEDRGKDGWKPWTGDSVKYNKAACKRKYRRARDLMKKTGGGDDETNALEEQVRKICPMFTRFHDVHLRSIRVTPFHMVQTTTIPGEPEPVFDNSDESNNSDRSDSDEGDEGDAGHEHVQMEGFDVEKFFEASDDEKLLRDNCRMLRHASRNPNTINDTIPVSTPSP</sequence>
<feature type="compositionally biased region" description="Basic and acidic residues" evidence="1">
    <location>
        <begin position="221"/>
        <end position="235"/>
    </location>
</feature>
<organism evidence="2 3">
    <name type="scientific">Linnemannia hyalina</name>
    <dbReference type="NCBI Taxonomy" id="64524"/>
    <lineage>
        <taxon>Eukaryota</taxon>
        <taxon>Fungi</taxon>
        <taxon>Fungi incertae sedis</taxon>
        <taxon>Mucoromycota</taxon>
        <taxon>Mortierellomycotina</taxon>
        <taxon>Mortierellomycetes</taxon>
        <taxon>Mortierellales</taxon>
        <taxon>Mortierellaceae</taxon>
        <taxon>Linnemannia</taxon>
    </lineage>
</organism>
<evidence type="ECO:0000313" key="3">
    <source>
        <dbReference type="Proteomes" id="UP000707451"/>
    </source>
</evidence>
<reference evidence="2" key="1">
    <citation type="submission" date="2021-06" db="EMBL/GenBank/DDBJ databases">
        <title>Genome Sequence of Mortierella hyaline Strain SCG-10, a Cold-Adapted, Nitrate-Reducing Fungus Isolated from Soil in Minnesota, USA.</title>
        <authorList>
            <person name="Aldossari N."/>
        </authorList>
    </citation>
    <scope>NUCLEOTIDE SEQUENCE</scope>
    <source>
        <strain evidence="2">SCG-10</strain>
    </source>
</reference>
<keyword evidence="3" id="KW-1185">Reference proteome</keyword>
<feature type="compositionally biased region" description="Polar residues" evidence="1">
    <location>
        <begin position="259"/>
        <end position="275"/>
    </location>
</feature>